<keyword evidence="2" id="KW-1185">Reference proteome</keyword>
<dbReference type="Proteomes" id="UP000319809">
    <property type="component" value="Chromosome"/>
</dbReference>
<evidence type="ECO:0008006" key="3">
    <source>
        <dbReference type="Google" id="ProtNLM"/>
    </source>
</evidence>
<name>A0A4Y5YFA8_9GAMM</name>
<organism evidence="1 2">
    <name type="scientific">Shewanella polaris</name>
    <dbReference type="NCBI Taxonomy" id="2588449"/>
    <lineage>
        <taxon>Bacteria</taxon>
        <taxon>Pseudomonadati</taxon>
        <taxon>Pseudomonadota</taxon>
        <taxon>Gammaproteobacteria</taxon>
        <taxon>Alteromonadales</taxon>
        <taxon>Shewanellaceae</taxon>
        <taxon>Shewanella</taxon>
    </lineage>
</organism>
<dbReference type="AlphaFoldDB" id="A0A4Y5YFA8"/>
<proteinExistence type="predicted"/>
<sequence length="108" mass="12113">MKSTIKNNVKTGVIFGLSALVLVGCGSSSEEDQLTWINNWNNSLNFEAKMKMLNTCFKVAGVKRNTKQMTDSQNETMNECELDYVMELAEKDDISLDRDLLAANTLQL</sequence>
<dbReference type="KEGG" id="spol:FH971_10095"/>
<evidence type="ECO:0000313" key="1">
    <source>
        <dbReference type="EMBL" id="QDE31298.1"/>
    </source>
</evidence>
<protein>
    <recommendedName>
        <fullName evidence="3">Lipoprotein</fullName>
    </recommendedName>
</protein>
<accession>A0A4Y5YFA8</accession>
<dbReference type="PROSITE" id="PS51257">
    <property type="entry name" value="PROKAR_LIPOPROTEIN"/>
    <property type="match status" value="1"/>
</dbReference>
<gene>
    <name evidence="1" type="ORF">FH971_10095</name>
</gene>
<dbReference type="RefSeq" id="WP_140234215.1">
    <property type="nucleotide sequence ID" value="NZ_CP041036.1"/>
</dbReference>
<evidence type="ECO:0000313" key="2">
    <source>
        <dbReference type="Proteomes" id="UP000319809"/>
    </source>
</evidence>
<dbReference type="EMBL" id="CP041036">
    <property type="protein sequence ID" value="QDE31298.1"/>
    <property type="molecule type" value="Genomic_DNA"/>
</dbReference>
<reference evidence="1 2" key="1">
    <citation type="submission" date="2019-06" db="EMBL/GenBank/DDBJ databases">
        <title>The genome of Shewanella sp. SM1901.</title>
        <authorList>
            <person name="Cha Q."/>
        </authorList>
    </citation>
    <scope>NUCLEOTIDE SEQUENCE [LARGE SCALE GENOMIC DNA]</scope>
    <source>
        <strain evidence="1 2">SM1901</strain>
    </source>
</reference>